<dbReference type="Proteomes" id="UP000316079">
    <property type="component" value="Unassembled WGS sequence"/>
</dbReference>
<dbReference type="EMBL" id="SRMA01027187">
    <property type="protein sequence ID" value="TRY58542.1"/>
    <property type="molecule type" value="Genomic_DNA"/>
</dbReference>
<sequence length="72" mass="8059">MCEAKMHLLCSSGHTLQMLPDISVKFHHDSGTLSSQAIGGLFTLERNLMTVPCRDETPRSAQREDDTSYHII</sequence>
<evidence type="ECO:0000313" key="2">
    <source>
        <dbReference type="Proteomes" id="UP000316079"/>
    </source>
</evidence>
<proteinExistence type="predicted"/>
<name>A0A553MZD7_9TELE</name>
<comment type="caution">
    <text evidence="1">The sequence shown here is derived from an EMBL/GenBank/DDBJ whole genome shotgun (WGS) entry which is preliminary data.</text>
</comment>
<reference evidence="1 2" key="1">
    <citation type="journal article" date="2019" name="Sci. Data">
        <title>Hybrid genome assembly and annotation of Danionella translucida.</title>
        <authorList>
            <person name="Kadobianskyi M."/>
            <person name="Schulze L."/>
            <person name="Schuelke M."/>
            <person name="Judkewitz B."/>
        </authorList>
    </citation>
    <scope>NUCLEOTIDE SEQUENCE [LARGE SCALE GENOMIC DNA]</scope>
    <source>
        <strain evidence="1 2">Bolton</strain>
    </source>
</reference>
<accession>A0A553MZD7</accession>
<protein>
    <submittedName>
        <fullName evidence="1">Uncharacterized protein</fullName>
    </submittedName>
</protein>
<evidence type="ECO:0000313" key="1">
    <source>
        <dbReference type="EMBL" id="TRY58542.1"/>
    </source>
</evidence>
<organism evidence="1 2">
    <name type="scientific">Danionella cerebrum</name>
    <dbReference type="NCBI Taxonomy" id="2873325"/>
    <lineage>
        <taxon>Eukaryota</taxon>
        <taxon>Metazoa</taxon>
        <taxon>Chordata</taxon>
        <taxon>Craniata</taxon>
        <taxon>Vertebrata</taxon>
        <taxon>Euteleostomi</taxon>
        <taxon>Actinopterygii</taxon>
        <taxon>Neopterygii</taxon>
        <taxon>Teleostei</taxon>
        <taxon>Ostariophysi</taxon>
        <taxon>Cypriniformes</taxon>
        <taxon>Danionidae</taxon>
        <taxon>Danioninae</taxon>
        <taxon>Danionella</taxon>
    </lineage>
</organism>
<gene>
    <name evidence="1" type="ORF">DNTS_006512</name>
</gene>
<keyword evidence="2" id="KW-1185">Reference proteome</keyword>
<dbReference type="AlphaFoldDB" id="A0A553MZD7"/>